<evidence type="ECO:0000259" key="2">
    <source>
        <dbReference type="Pfam" id="PF00089"/>
    </source>
</evidence>
<dbReference type="PANTHER" id="PTHR24260">
    <property type="match status" value="1"/>
</dbReference>
<dbReference type="InParanoid" id="A0A7R8UYE4"/>
<dbReference type="PANTHER" id="PTHR24260:SF136">
    <property type="entry name" value="GH08193P-RELATED"/>
    <property type="match status" value="1"/>
</dbReference>
<keyword evidence="1" id="KW-1133">Transmembrane helix</keyword>
<dbReference type="InterPro" id="IPR009003">
    <property type="entry name" value="Peptidase_S1_PA"/>
</dbReference>
<evidence type="ECO:0000313" key="4">
    <source>
        <dbReference type="Proteomes" id="UP000594454"/>
    </source>
</evidence>
<proteinExistence type="predicted"/>
<name>A0A7R8UYE4_HERIL</name>
<dbReference type="GO" id="GO:0006508">
    <property type="term" value="P:proteolysis"/>
    <property type="evidence" value="ECO:0007669"/>
    <property type="project" value="InterPro"/>
</dbReference>
<dbReference type="InterPro" id="IPR018114">
    <property type="entry name" value="TRYPSIN_HIS"/>
</dbReference>
<accession>A0A7R8UYE4</accession>
<feature type="domain" description="Peptidase S1" evidence="2">
    <location>
        <begin position="115"/>
        <end position="156"/>
    </location>
</feature>
<evidence type="ECO:0000313" key="3">
    <source>
        <dbReference type="EMBL" id="CAD7089445.1"/>
    </source>
</evidence>
<dbReference type="PROSITE" id="PS00134">
    <property type="entry name" value="TRYPSIN_HIS"/>
    <property type="match status" value="1"/>
</dbReference>
<dbReference type="InterPro" id="IPR043504">
    <property type="entry name" value="Peptidase_S1_PA_chymotrypsin"/>
</dbReference>
<evidence type="ECO:0000256" key="1">
    <source>
        <dbReference type="SAM" id="Phobius"/>
    </source>
</evidence>
<protein>
    <recommendedName>
        <fullName evidence="2">Peptidase S1 domain-containing protein</fullName>
    </recommendedName>
</protein>
<dbReference type="GO" id="GO:0004252">
    <property type="term" value="F:serine-type endopeptidase activity"/>
    <property type="evidence" value="ECO:0007669"/>
    <property type="project" value="InterPro"/>
</dbReference>
<gene>
    <name evidence="3" type="ORF">HERILL_LOCUS11993</name>
</gene>
<organism evidence="3 4">
    <name type="scientific">Hermetia illucens</name>
    <name type="common">Black soldier fly</name>
    <dbReference type="NCBI Taxonomy" id="343691"/>
    <lineage>
        <taxon>Eukaryota</taxon>
        <taxon>Metazoa</taxon>
        <taxon>Ecdysozoa</taxon>
        <taxon>Arthropoda</taxon>
        <taxon>Hexapoda</taxon>
        <taxon>Insecta</taxon>
        <taxon>Pterygota</taxon>
        <taxon>Neoptera</taxon>
        <taxon>Endopterygota</taxon>
        <taxon>Diptera</taxon>
        <taxon>Brachycera</taxon>
        <taxon>Stratiomyomorpha</taxon>
        <taxon>Stratiomyidae</taxon>
        <taxon>Hermetiinae</taxon>
        <taxon>Hermetia</taxon>
    </lineage>
</organism>
<dbReference type="InterPro" id="IPR001254">
    <property type="entry name" value="Trypsin_dom"/>
</dbReference>
<sequence length="158" mass="17472">MVHSRSLFCRASSLSLKILDMIRTFIFLLFCITTAIQTIVFPDSREYFPKVTNETCEECEPCKDKDGMSACPLFCEVCNHTVEASTEAIPTACPCGHRNKDDFHSKCPSAEPGKAQYAEFPWMVAIMESNNNKTGSYVCGGSLINPKVILTAAHCIFG</sequence>
<dbReference type="OrthoDB" id="6261922at2759"/>
<dbReference type="InterPro" id="IPR051333">
    <property type="entry name" value="CLIP_Serine_Protease"/>
</dbReference>
<keyword evidence="4" id="KW-1185">Reference proteome</keyword>
<dbReference type="Pfam" id="PF00089">
    <property type="entry name" value="Trypsin"/>
    <property type="match status" value="1"/>
</dbReference>
<keyword evidence="1" id="KW-0812">Transmembrane</keyword>
<feature type="transmembrane region" description="Helical" evidence="1">
    <location>
        <begin position="21"/>
        <end position="41"/>
    </location>
</feature>
<dbReference type="Gene3D" id="2.40.10.10">
    <property type="entry name" value="Trypsin-like serine proteases"/>
    <property type="match status" value="1"/>
</dbReference>
<dbReference type="AlphaFoldDB" id="A0A7R8UYE4"/>
<dbReference type="Proteomes" id="UP000594454">
    <property type="component" value="Chromosome 4"/>
</dbReference>
<reference evidence="3 4" key="1">
    <citation type="submission" date="2020-11" db="EMBL/GenBank/DDBJ databases">
        <authorList>
            <person name="Wallbank WR R."/>
            <person name="Pardo Diaz C."/>
            <person name="Kozak K."/>
            <person name="Martin S."/>
            <person name="Jiggins C."/>
            <person name="Moest M."/>
            <person name="Warren A I."/>
            <person name="Generalovic N T."/>
            <person name="Byers J.R.P. K."/>
            <person name="Montejo-Kovacevich G."/>
            <person name="Yen C E."/>
        </authorList>
    </citation>
    <scope>NUCLEOTIDE SEQUENCE [LARGE SCALE GENOMIC DNA]</scope>
</reference>
<keyword evidence="1" id="KW-0472">Membrane</keyword>
<dbReference type="SUPFAM" id="SSF50494">
    <property type="entry name" value="Trypsin-like serine proteases"/>
    <property type="match status" value="1"/>
</dbReference>
<dbReference type="EMBL" id="LR899012">
    <property type="protein sequence ID" value="CAD7089445.1"/>
    <property type="molecule type" value="Genomic_DNA"/>
</dbReference>